<gene>
    <name evidence="3" type="primary">CSON005353</name>
</gene>
<dbReference type="EMBL" id="UFQS01000212">
    <property type="protein sequence ID" value="SSX01413.1"/>
    <property type="molecule type" value="Genomic_DNA"/>
</dbReference>
<accession>A0A336LYQ4</accession>
<feature type="signal peptide" evidence="1">
    <location>
        <begin position="1"/>
        <end position="25"/>
    </location>
</feature>
<dbReference type="PANTHER" id="PTHR20898">
    <property type="entry name" value="DAEDALUS ON 3-RELATED-RELATED"/>
    <property type="match status" value="1"/>
</dbReference>
<evidence type="ECO:0000313" key="2">
    <source>
        <dbReference type="EMBL" id="SSX01413.1"/>
    </source>
</evidence>
<dbReference type="VEuPathDB" id="VectorBase:CSON005353"/>
<evidence type="ECO:0000313" key="3">
    <source>
        <dbReference type="EMBL" id="SSX21793.1"/>
    </source>
</evidence>
<sequence>MEGRLLKFLATLLCGLFMSQLFVDSKPSVDKESNRKVPGAGLTIQKSDELYTIKITNIKCSKIDPEAFTNISCRLKAVRGRQGVLDLVFTYKNISEITTIYQLYNRNNNGRYMLYFINIQVDFCKINKENLTFQNRVTQLWLNLWSKFDTAVLHGCPMNGIANYSNFEFDQFKYFVFPSIIPAGDYIFYVKSFKTGTNKSLLEIKVSSQPPKENESNRKAPGADLAVQKADELYTVKITNIQCSKIDPESFTNITCGLKAVRGRQAGDYVFYVRNFETGTNRSLLEIKVSANVKGKKGIMDLSMLNMG</sequence>
<protein>
    <submittedName>
        <fullName evidence="3">CSON005353 protein</fullName>
    </submittedName>
</protein>
<feature type="chain" id="PRO_5036062268" evidence="1">
    <location>
        <begin position="26"/>
        <end position="308"/>
    </location>
</feature>
<reference evidence="3" key="2">
    <citation type="submission" date="2018-07" db="EMBL/GenBank/DDBJ databases">
        <authorList>
            <person name="Quirk P.G."/>
            <person name="Krulwich T.A."/>
        </authorList>
    </citation>
    <scope>NUCLEOTIDE SEQUENCE</scope>
</reference>
<dbReference type="InterPro" id="IPR010512">
    <property type="entry name" value="DUF1091"/>
</dbReference>
<evidence type="ECO:0000256" key="1">
    <source>
        <dbReference type="SAM" id="SignalP"/>
    </source>
</evidence>
<dbReference type="AlphaFoldDB" id="A0A336LYQ4"/>
<reference evidence="2" key="1">
    <citation type="submission" date="2018-04" db="EMBL/GenBank/DDBJ databases">
        <authorList>
            <person name="Go L.Y."/>
            <person name="Mitchell J.A."/>
        </authorList>
    </citation>
    <scope>NUCLEOTIDE SEQUENCE</scope>
    <source>
        <tissue evidence="2">Whole organism</tissue>
    </source>
</reference>
<keyword evidence="1" id="KW-0732">Signal</keyword>
<organism evidence="3">
    <name type="scientific">Culicoides sonorensis</name>
    <name type="common">Biting midge</name>
    <dbReference type="NCBI Taxonomy" id="179676"/>
    <lineage>
        <taxon>Eukaryota</taxon>
        <taxon>Metazoa</taxon>
        <taxon>Ecdysozoa</taxon>
        <taxon>Arthropoda</taxon>
        <taxon>Hexapoda</taxon>
        <taxon>Insecta</taxon>
        <taxon>Pterygota</taxon>
        <taxon>Neoptera</taxon>
        <taxon>Endopterygota</taxon>
        <taxon>Diptera</taxon>
        <taxon>Nematocera</taxon>
        <taxon>Chironomoidea</taxon>
        <taxon>Ceratopogonidae</taxon>
        <taxon>Ceratopogoninae</taxon>
        <taxon>Culicoides</taxon>
        <taxon>Monoculicoides</taxon>
    </lineage>
</organism>
<dbReference type="PANTHER" id="PTHR20898:SF0">
    <property type="entry name" value="DAEDALUS ON 3-RELATED"/>
    <property type="match status" value="1"/>
</dbReference>
<proteinExistence type="predicted"/>
<dbReference type="EMBL" id="UFQT01000212">
    <property type="protein sequence ID" value="SSX21793.1"/>
    <property type="molecule type" value="Genomic_DNA"/>
</dbReference>
<name>A0A336LYQ4_CULSO</name>
<dbReference type="Pfam" id="PF06477">
    <property type="entry name" value="DUF1091"/>
    <property type="match status" value="1"/>
</dbReference>